<organism evidence="3">
    <name type="scientific">hydrothermal vent metagenome</name>
    <dbReference type="NCBI Taxonomy" id="652676"/>
    <lineage>
        <taxon>unclassified sequences</taxon>
        <taxon>metagenomes</taxon>
        <taxon>ecological metagenomes</taxon>
    </lineage>
</organism>
<protein>
    <submittedName>
        <fullName evidence="3">tRNA(Cytosine32)-2-thiocytidine synthetase</fullName>
    </submittedName>
</protein>
<dbReference type="InterPro" id="IPR014729">
    <property type="entry name" value="Rossmann-like_a/b/a_fold"/>
</dbReference>
<keyword evidence="1" id="KW-0808">Transferase</keyword>
<evidence type="ECO:0000259" key="2">
    <source>
        <dbReference type="Pfam" id="PF01171"/>
    </source>
</evidence>
<reference evidence="3" key="1">
    <citation type="submission" date="2018-06" db="EMBL/GenBank/DDBJ databases">
        <authorList>
            <person name="Zhirakovskaya E."/>
        </authorList>
    </citation>
    <scope>NUCLEOTIDE SEQUENCE</scope>
</reference>
<dbReference type="CDD" id="cd24138">
    <property type="entry name" value="TtcA-like"/>
    <property type="match status" value="1"/>
</dbReference>
<dbReference type="PIRSF" id="PIRSF004976">
    <property type="entry name" value="ATPase_YdaO"/>
    <property type="match status" value="1"/>
</dbReference>
<evidence type="ECO:0000256" key="1">
    <source>
        <dbReference type="ARBA" id="ARBA00022679"/>
    </source>
</evidence>
<dbReference type="AlphaFoldDB" id="A0A3B0UUR2"/>
<dbReference type="PANTHER" id="PTHR43686">
    <property type="entry name" value="SULFURTRANSFERASE-RELATED"/>
    <property type="match status" value="1"/>
</dbReference>
<dbReference type="Gene3D" id="3.40.50.620">
    <property type="entry name" value="HUPs"/>
    <property type="match status" value="1"/>
</dbReference>
<dbReference type="InterPro" id="IPR035107">
    <property type="entry name" value="tRNA_thiolation_TtcA_Ctu1"/>
</dbReference>
<name>A0A3B0UUR2_9ZZZZ</name>
<dbReference type="EMBL" id="UOEY01000010">
    <property type="protein sequence ID" value="VAW34865.1"/>
    <property type="molecule type" value="Genomic_DNA"/>
</dbReference>
<proteinExistence type="predicted"/>
<dbReference type="GO" id="GO:0008033">
    <property type="term" value="P:tRNA processing"/>
    <property type="evidence" value="ECO:0007669"/>
    <property type="project" value="InterPro"/>
</dbReference>
<gene>
    <name evidence="3" type="ORF">MNBD_DELTA04-696</name>
</gene>
<dbReference type="SUPFAM" id="SSF52402">
    <property type="entry name" value="Adenine nucleotide alpha hydrolases-like"/>
    <property type="match status" value="1"/>
</dbReference>
<feature type="domain" description="tRNA(Ile)-lysidine/2-thiocytidine synthase N-terminal" evidence="2">
    <location>
        <begin position="29"/>
        <end position="218"/>
    </location>
</feature>
<accession>A0A3B0UUR2</accession>
<evidence type="ECO:0000313" key="3">
    <source>
        <dbReference type="EMBL" id="VAW34865.1"/>
    </source>
</evidence>
<dbReference type="Pfam" id="PF01171">
    <property type="entry name" value="ATP_bind_3"/>
    <property type="match status" value="1"/>
</dbReference>
<dbReference type="PANTHER" id="PTHR43686:SF1">
    <property type="entry name" value="AMINOTRAN_5 DOMAIN-CONTAINING PROTEIN"/>
    <property type="match status" value="1"/>
</dbReference>
<sequence>MAKVLTREVNRRIGRAMHDYAMLDDGDRVLVAVSGGVDSLVLAWLLDFWQRKAPVRYEVFAVHVDMEPATDQPGKSALAVRRQLDRLHIRSELLPAVRQPPLASGNPEESRQGVCYNCARSRRRQLFDFARQRGFTKLALGHHRDDIIETFFLNLCFAGNISTMVPRQDLFAGRLALIRPLAYLDKEEIRAVADKLGLEPVRSSCPLSEKTRRRDVRRILAGLYREAPAARSHIFAALANVRHDYLLTPSRSGRAATGGPHADKS</sequence>
<dbReference type="InterPro" id="IPR011063">
    <property type="entry name" value="TilS/TtcA_N"/>
</dbReference>
<dbReference type="GO" id="GO:0016740">
    <property type="term" value="F:transferase activity"/>
    <property type="evidence" value="ECO:0007669"/>
    <property type="project" value="UniProtKB-KW"/>
</dbReference>